<feature type="region of interest" description="Disordered" evidence="5">
    <location>
        <begin position="262"/>
        <end position="360"/>
    </location>
</feature>
<evidence type="ECO:0000313" key="11">
    <source>
        <dbReference type="Proteomes" id="UP001049176"/>
    </source>
</evidence>
<dbReference type="Pfam" id="PF13515">
    <property type="entry name" value="FUSC_2"/>
    <property type="match status" value="1"/>
</dbReference>
<keyword evidence="2 6" id="KW-0812">Transmembrane</keyword>
<protein>
    <recommendedName>
        <fullName evidence="12">DUF2421 domain-containing protein</fullName>
    </recommendedName>
</protein>
<evidence type="ECO:0000313" key="10">
    <source>
        <dbReference type="EMBL" id="KAG7095038.1"/>
    </source>
</evidence>
<comment type="caution">
    <text evidence="10">The sequence shown here is derived from an EMBL/GenBank/DDBJ whole genome shotgun (WGS) entry which is preliminary data.</text>
</comment>
<dbReference type="AlphaFoldDB" id="A0A9P7S643"/>
<accession>A0A9P7S643</accession>
<dbReference type="OrthoDB" id="2274698at2759"/>
<evidence type="ECO:0000256" key="2">
    <source>
        <dbReference type="ARBA" id="ARBA00022692"/>
    </source>
</evidence>
<dbReference type="GO" id="GO:0016020">
    <property type="term" value="C:membrane"/>
    <property type="evidence" value="ECO:0007669"/>
    <property type="project" value="UniProtKB-SubCell"/>
</dbReference>
<evidence type="ECO:0000256" key="6">
    <source>
        <dbReference type="SAM" id="Phobius"/>
    </source>
</evidence>
<feature type="domain" description="Putative ER transporter 6TM N-terminal" evidence="8">
    <location>
        <begin position="6"/>
        <end position="486"/>
    </location>
</feature>
<proteinExistence type="predicted"/>
<dbReference type="PANTHER" id="PTHR37994:SF1">
    <property type="entry name" value="ER TRANSPORTER 6TM N-TERMINAL DOMAIN-CONTAINING PROTEIN"/>
    <property type="match status" value="1"/>
</dbReference>
<dbReference type="Pfam" id="PF10334">
    <property type="entry name" value="BRE4"/>
    <property type="match status" value="1"/>
</dbReference>
<dbReference type="KEGG" id="more:E1B28_005829"/>
<evidence type="ECO:0000259" key="7">
    <source>
        <dbReference type="Pfam" id="PF10334"/>
    </source>
</evidence>
<evidence type="ECO:0000256" key="3">
    <source>
        <dbReference type="ARBA" id="ARBA00022989"/>
    </source>
</evidence>
<feature type="transmembrane region" description="Helical" evidence="6">
    <location>
        <begin position="69"/>
        <end position="89"/>
    </location>
</feature>
<evidence type="ECO:0000256" key="5">
    <source>
        <dbReference type="SAM" id="MobiDB-lite"/>
    </source>
</evidence>
<feature type="domain" description="DUF2421" evidence="7">
    <location>
        <begin position="783"/>
        <end position="1003"/>
    </location>
</feature>
<dbReference type="RefSeq" id="XP_043011508.1">
    <property type="nucleotide sequence ID" value="XM_043150421.1"/>
</dbReference>
<keyword evidence="4 6" id="KW-0472">Membrane</keyword>
<dbReference type="InterPro" id="IPR018823">
    <property type="entry name" value="ArAE_2_N"/>
</dbReference>
<feature type="transmembrane region" description="Helical" evidence="6">
    <location>
        <begin position="98"/>
        <end position="124"/>
    </location>
</feature>
<feature type="domain" description="Integral membrane bound transporter" evidence="9">
    <location>
        <begin position="647"/>
        <end position="779"/>
    </location>
</feature>
<dbReference type="PANTHER" id="PTHR37994">
    <property type="entry name" value="ARAE_2_N DOMAIN-CONTAINING PROTEIN-RELATED"/>
    <property type="match status" value="1"/>
</dbReference>
<dbReference type="Proteomes" id="UP001049176">
    <property type="component" value="Chromosome 3"/>
</dbReference>
<feature type="compositionally biased region" description="Low complexity" evidence="5">
    <location>
        <begin position="319"/>
        <end position="329"/>
    </location>
</feature>
<organism evidence="10 11">
    <name type="scientific">Marasmius oreades</name>
    <name type="common">fairy-ring Marasmius</name>
    <dbReference type="NCBI Taxonomy" id="181124"/>
    <lineage>
        <taxon>Eukaryota</taxon>
        <taxon>Fungi</taxon>
        <taxon>Dikarya</taxon>
        <taxon>Basidiomycota</taxon>
        <taxon>Agaricomycotina</taxon>
        <taxon>Agaricomycetes</taxon>
        <taxon>Agaricomycetidae</taxon>
        <taxon>Agaricales</taxon>
        <taxon>Marasmiineae</taxon>
        <taxon>Marasmiaceae</taxon>
        <taxon>Marasmius</taxon>
    </lineage>
</organism>
<dbReference type="InterPro" id="IPR049453">
    <property type="entry name" value="Memb_transporter_dom"/>
</dbReference>
<evidence type="ECO:0000259" key="9">
    <source>
        <dbReference type="Pfam" id="PF13515"/>
    </source>
</evidence>
<reference evidence="10" key="1">
    <citation type="journal article" date="2021" name="Genome Biol. Evol.">
        <title>The assembled and annotated genome of the fairy-ring fungus Marasmius oreades.</title>
        <authorList>
            <person name="Hiltunen M."/>
            <person name="Ament-Velasquez S.L."/>
            <person name="Johannesson H."/>
        </authorList>
    </citation>
    <scope>NUCLEOTIDE SEQUENCE</scope>
    <source>
        <strain evidence="10">03SP1</strain>
    </source>
</reference>
<evidence type="ECO:0000256" key="1">
    <source>
        <dbReference type="ARBA" id="ARBA00004141"/>
    </source>
</evidence>
<evidence type="ECO:0008006" key="12">
    <source>
        <dbReference type="Google" id="ProtNLM"/>
    </source>
</evidence>
<feature type="compositionally biased region" description="Basic residues" evidence="5">
    <location>
        <begin position="333"/>
        <end position="360"/>
    </location>
</feature>
<comment type="subcellular location">
    <subcellularLocation>
        <location evidence="1">Membrane</location>
        <topology evidence="1">Multi-pass membrane protein</topology>
    </subcellularLocation>
</comment>
<dbReference type="EMBL" id="CM032183">
    <property type="protein sequence ID" value="KAG7095038.1"/>
    <property type="molecule type" value="Genomic_DNA"/>
</dbReference>
<gene>
    <name evidence="10" type="ORF">E1B28_005829</name>
</gene>
<feature type="transmembrane region" description="Helical" evidence="6">
    <location>
        <begin position="673"/>
        <end position="693"/>
    </location>
</feature>
<keyword evidence="3 6" id="KW-1133">Transmembrane helix</keyword>
<feature type="transmembrane region" description="Helical" evidence="6">
    <location>
        <begin position="130"/>
        <end position="150"/>
    </location>
</feature>
<evidence type="ECO:0000256" key="4">
    <source>
        <dbReference type="ARBA" id="ARBA00023136"/>
    </source>
</evidence>
<keyword evidence="11" id="KW-1185">Reference proteome</keyword>
<evidence type="ECO:0000259" key="8">
    <source>
        <dbReference type="Pfam" id="PF10337"/>
    </source>
</evidence>
<sequence length="1034" mass="116476">MVCPASILSPPGDPFLVVIEREVLIVIFATSTWAWCCLGMKLADLARTNRQPGISLATAISSGGQYVEAGPTVVLGVFMFTGTAILLYLRARKGPGPYLFACMLSCICLTISLTTAAMVPFPYYQIGRAIIVPLGFHSVIAVLCAIGIFPQTVSAQFTTRLYCVFAPLVRSIDLHRELLKMPSTCPDFAPTSQSLSKAVTSAEAALVLLASSGRLLPSDLIYNRFAPMDYKPIQDIGRRMAVRANGMTVYWTLIDPLRERFPVTPGPSRPDTPGIMTPVRSGAASIRHSRASSLERSPDGGSHLADTVTNLDDTEDRSTPMSPSTPTMSNRKNNIHSHHARFQSHSHHHSHHHSHSHHHRMLLNALSHLSLSRMNAKEGHAVGVFETHRYLDLEATHFYDPHSEYHTERTKELLKESCDGLLVSCRESLVWMQDWLLNGKKGRWNFWTSTERKEETWKVNLEALQSLRDKHGELLESFLVKDRHAVIEPWKVMFETNAEPPSYRYLFHCYVYQYHLMRFSTMILDLLDEVIRLEKERHHYRLWTPVNRLFKWEGWELYDHALNHDEEDPDTIQGLMSGPTDDLGLARRRDPDALPPRNSFEWVVSHLYRFVASLGGGNALYAVKAGILTTIMCLPSFLKSSAQFAYNNRFVWAIVMAQLTLARFRGDTTFGLVARIMSTFLGGIMGMAIWYISAGSGQGNPYGLAAISAVVLPFIFYLRQYYPGPPMTVLIFLVTTFLVVGYSYQDSRIILPGNPGVGWDVAWRRFTLVTVGVTAAFLFSFFPPSYTIRRYQRATLATTSSEIGAIYCAIISYASVRNAEEDQKIAKRLIAIRSKLNRSAVLKANVIYEFSLRGRWPAKRYHKVLELQIQLTYALSNLLSIIEHLEPAWTRAFLVRTRLFDPDFQGDMLAVISMISHSLRTGNPLPQITPCPLLNRMMLKYHGLDVVSRDDDYDYGIPRTLTPEMLENKQYMIFCVGVSIAYGIVTRLDRLMLAVKEIVGEDYNIRGVGLSTRSGGVELGPRTSTIPYRTPANV</sequence>
<dbReference type="GeneID" id="66074905"/>
<dbReference type="Pfam" id="PF10337">
    <property type="entry name" value="ArAE_2_N"/>
    <property type="match status" value="1"/>
</dbReference>
<dbReference type="InterPro" id="IPR018820">
    <property type="entry name" value="BRE4-related_DUF2421"/>
</dbReference>
<name>A0A9P7S643_9AGAR</name>
<feature type="transmembrane region" description="Helical" evidence="6">
    <location>
        <begin position="727"/>
        <end position="745"/>
    </location>
</feature>
<feature type="transmembrane region" description="Helical" evidence="6">
    <location>
        <begin position="765"/>
        <end position="782"/>
    </location>
</feature>
<feature type="transmembrane region" description="Helical" evidence="6">
    <location>
        <begin position="699"/>
        <end position="718"/>
    </location>
</feature>